<accession>A0A485PL05</accession>
<proteinExistence type="predicted"/>
<dbReference type="AlphaFoldDB" id="A0A485PL05"/>
<evidence type="ECO:0000313" key="3">
    <source>
        <dbReference type="Proteomes" id="UP000386466"/>
    </source>
</evidence>
<reference evidence="2 3" key="1">
    <citation type="submission" date="2019-01" db="EMBL/GenBank/DDBJ databases">
        <authorList>
            <person name="Alioto T."/>
            <person name="Alioto T."/>
        </authorList>
    </citation>
    <scope>NUCLEOTIDE SEQUENCE [LARGE SCALE GENOMIC DNA]</scope>
</reference>
<evidence type="ECO:0000313" key="2">
    <source>
        <dbReference type="EMBL" id="VFV42932.1"/>
    </source>
</evidence>
<evidence type="ECO:0000256" key="1">
    <source>
        <dbReference type="SAM" id="MobiDB-lite"/>
    </source>
</evidence>
<organism evidence="2 3">
    <name type="scientific">Lynx pardinus</name>
    <name type="common">Iberian lynx</name>
    <name type="synonym">Felis pardina</name>
    <dbReference type="NCBI Taxonomy" id="191816"/>
    <lineage>
        <taxon>Eukaryota</taxon>
        <taxon>Metazoa</taxon>
        <taxon>Chordata</taxon>
        <taxon>Craniata</taxon>
        <taxon>Vertebrata</taxon>
        <taxon>Euteleostomi</taxon>
        <taxon>Mammalia</taxon>
        <taxon>Eutheria</taxon>
        <taxon>Laurasiatheria</taxon>
        <taxon>Carnivora</taxon>
        <taxon>Feliformia</taxon>
        <taxon>Felidae</taxon>
        <taxon>Felinae</taxon>
        <taxon>Lynx</taxon>
    </lineage>
</organism>
<feature type="region of interest" description="Disordered" evidence="1">
    <location>
        <begin position="1"/>
        <end position="26"/>
    </location>
</feature>
<gene>
    <name evidence="2" type="ORF">LYPA_23C012449</name>
</gene>
<keyword evidence="3" id="KW-1185">Reference proteome</keyword>
<dbReference type="Proteomes" id="UP000386466">
    <property type="component" value="Unassembled WGS sequence"/>
</dbReference>
<sequence>MDNTQSNCHHDLAVHRNSSTRPRGECWKQSYPSLSGKARAVDRLVTARRSTDNNSSNTGFANLTFQNLEGLRSPCIQQQPLIKCEEAGAIHGSSLLQESLACQSQEILSRWTSPETRSSPYYLMQRP</sequence>
<protein>
    <submittedName>
        <fullName evidence="2">Uncharacterized protein</fullName>
    </submittedName>
</protein>
<name>A0A485PL05_LYNPA</name>
<dbReference type="EMBL" id="CAAGRJ010032901">
    <property type="protein sequence ID" value="VFV42932.1"/>
    <property type="molecule type" value="Genomic_DNA"/>
</dbReference>